<feature type="domain" description="Gfo/Idh/MocA-like oxidoreductase N-terminal" evidence="2">
    <location>
        <begin position="21"/>
        <end position="151"/>
    </location>
</feature>
<dbReference type="GO" id="GO:0016491">
    <property type="term" value="F:oxidoreductase activity"/>
    <property type="evidence" value="ECO:0007669"/>
    <property type="project" value="UniProtKB-KW"/>
</dbReference>
<evidence type="ECO:0000259" key="3">
    <source>
        <dbReference type="Pfam" id="PF22685"/>
    </source>
</evidence>
<keyword evidence="1" id="KW-0560">Oxidoreductase</keyword>
<dbReference type="GO" id="GO:0000166">
    <property type="term" value="F:nucleotide binding"/>
    <property type="evidence" value="ECO:0007669"/>
    <property type="project" value="InterPro"/>
</dbReference>
<dbReference type="AlphaFoldDB" id="A0A8H4QIU9"/>
<dbReference type="Proteomes" id="UP000521872">
    <property type="component" value="Unassembled WGS sequence"/>
</dbReference>
<evidence type="ECO:0000313" key="4">
    <source>
        <dbReference type="EMBL" id="KAF4611601.1"/>
    </source>
</evidence>
<dbReference type="InterPro" id="IPR036291">
    <property type="entry name" value="NAD(P)-bd_dom_sf"/>
</dbReference>
<dbReference type="PANTHER" id="PTHR43818:SF11">
    <property type="entry name" value="BCDNA.GH03377"/>
    <property type="match status" value="1"/>
</dbReference>
<dbReference type="EMBL" id="JAACJL010000057">
    <property type="protein sequence ID" value="KAF4611601.1"/>
    <property type="molecule type" value="Genomic_DNA"/>
</dbReference>
<dbReference type="PANTHER" id="PTHR43818">
    <property type="entry name" value="BCDNA.GH03377"/>
    <property type="match status" value="1"/>
</dbReference>
<evidence type="ECO:0000313" key="5">
    <source>
        <dbReference type="Proteomes" id="UP000521872"/>
    </source>
</evidence>
<feature type="domain" description="Gal80p-like C-terminal" evidence="3">
    <location>
        <begin position="160"/>
        <end position="312"/>
    </location>
</feature>
<keyword evidence="5" id="KW-1185">Reference proteome</keyword>
<dbReference type="SUPFAM" id="SSF51735">
    <property type="entry name" value="NAD(P)-binding Rossmann-fold domains"/>
    <property type="match status" value="1"/>
</dbReference>
<proteinExistence type="predicted"/>
<name>A0A8H4QIU9_9AGAR</name>
<accession>A0A8H4QIU9</accession>
<dbReference type="Pfam" id="PF01408">
    <property type="entry name" value="GFO_IDH_MocA"/>
    <property type="match status" value="1"/>
</dbReference>
<comment type="caution">
    <text evidence="4">The sequence shown here is derived from an EMBL/GenBank/DDBJ whole genome shotgun (WGS) entry which is preliminary data.</text>
</comment>
<evidence type="ECO:0000256" key="1">
    <source>
        <dbReference type="ARBA" id="ARBA00023002"/>
    </source>
</evidence>
<sequence>MPKYRAQQRGTSYPQREMTPIKIGFVGLSTTGWASNVLAPSLIHPDLKGVYDIVAVSTTSEASAQKSAEKYSADVGHPIKAYHGDSSKIASDPDVDLVAVAVKTPYHKQLVMPVIEAKKDFFLEWPAGASLEETRAIAEAAHKQGVRSIVGLQGRHSATLRKVKELLASGVIGAVKSTNVLAHVGREFPCWPPTVSAAMEYVVEKKNGATRLSIPIFHQLDQVTHVLGHFASVTATDATLYPTGQVVDTENKPTGKIVQSETPDHFAITGFLETGVLVNIFWRGGYSSAEGTGRRQFVWEIDGEEGTIRLESNKPTGSFTGMYEPDLYLNGQKVEVEGDVVESVKIAWKQFATGEKGDYATIDDAVKNHELIEAIELSAREGRRVIL</sequence>
<gene>
    <name evidence="4" type="ORF">D9613_003917</name>
</gene>
<dbReference type="Gene3D" id="3.40.50.720">
    <property type="entry name" value="NAD(P)-binding Rossmann-like Domain"/>
    <property type="match status" value="1"/>
</dbReference>
<organism evidence="4 5">
    <name type="scientific">Agrocybe pediades</name>
    <dbReference type="NCBI Taxonomy" id="84607"/>
    <lineage>
        <taxon>Eukaryota</taxon>
        <taxon>Fungi</taxon>
        <taxon>Dikarya</taxon>
        <taxon>Basidiomycota</taxon>
        <taxon>Agaricomycotina</taxon>
        <taxon>Agaricomycetes</taxon>
        <taxon>Agaricomycetidae</taxon>
        <taxon>Agaricales</taxon>
        <taxon>Agaricineae</taxon>
        <taxon>Strophariaceae</taxon>
        <taxon>Agrocybe</taxon>
    </lineage>
</organism>
<reference evidence="4 5" key="1">
    <citation type="submission" date="2019-12" db="EMBL/GenBank/DDBJ databases">
        <authorList>
            <person name="Floudas D."/>
            <person name="Bentzer J."/>
            <person name="Ahren D."/>
            <person name="Johansson T."/>
            <person name="Persson P."/>
            <person name="Tunlid A."/>
        </authorList>
    </citation>
    <scope>NUCLEOTIDE SEQUENCE [LARGE SCALE GENOMIC DNA]</scope>
    <source>
        <strain evidence="4 5">CBS 102.39</strain>
    </source>
</reference>
<protein>
    <submittedName>
        <fullName evidence="4">Uncharacterized protein</fullName>
    </submittedName>
</protein>
<dbReference type="InterPro" id="IPR050463">
    <property type="entry name" value="Gfo/Idh/MocA_oxidrdct_glycsds"/>
</dbReference>
<dbReference type="InterPro" id="IPR000683">
    <property type="entry name" value="Gfo/Idh/MocA-like_OxRdtase_N"/>
</dbReference>
<dbReference type="Gene3D" id="3.30.360.10">
    <property type="entry name" value="Dihydrodipicolinate Reductase, domain 2"/>
    <property type="match status" value="1"/>
</dbReference>
<dbReference type="InterPro" id="IPR055080">
    <property type="entry name" value="Gal80p-like_C"/>
</dbReference>
<dbReference type="SUPFAM" id="SSF55347">
    <property type="entry name" value="Glyceraldehyde-3-phosphate dehydrogenase-like, C-terminal domain"/>
    <property type="match status" value="1"/>
</dbReference>
<evidence type="ECO:0000259" key="2">
    <source>
        <dbReference type="Pfam" id="PF01408"/>
    </source>
</evidence>
<dbReference type="Pfam" id="PF22685">
    <property type="entry name" value="Gal80p_C-like"/>
    <property type="match status" value="1"/>
</dbReference>